<name>A0AAW0J588_MYOGA</name>
<dbReference type="SUPFAM" id="SSF53067">
    <property type="entry name" value="Actin-like ATPase domain"/>
    <property type="match status" value="1"/>
</dbReference>
<protein>
    <recommendedName>
        <fullName evidence="3">Actin-related protein 3B</fullName>
    </recommendedName>
</protein>
<reference evidence="1 2" key="1">
    <citation type="journal article" date="2023" name="bioRxiv">
        <title>Conserved and derived expression patterns and positive selection on dental genes reveal complex evolutionary context of ever-growing rodent molars.</title>
        <authorList>
            <person name="Calamari Z.T."/>
            <person name="Song A."/>
            <person name="Cohen E."/>
            <person name="Akter M."/>
            <person name="Roy R.D."/>
            <person name="Hallikas O."/>
            <person name="Christensen M.M."/>
            <person name="Li P."/>
            <person name="Marangoni P."/>
            <person name="Jernvall J."/>
            <person name="Klein O.D."/>
        </authorList>
    </citation>
    <scope>NUCLEOTIDE SEQUENCE [LARGE SCALE GENOMIC DNA]</scope>
    <source>
        <strain evidence="1">V071</strain>
    </source>
</reference>
<evidence type="ECO:0000313" key="2">
    <source>
        <dbReference type="Proteomes" id="UP001488838"/>
    </source>
</evidence>
<evidence type="ECO:0008006" key="3">
    <source>
        <dbReference type="Google" id="ProtNLM"/>
    </source>
</evidence>
<keyword evidence="2" id="KW-1185">Reference proteome</keyword>
<sequence>MWGALGDWEKGGLLLWLASHPRPLTSAFVFQNVVLSGGSTMFRDFGRRLQRDLKRVVDARLKLSEELSGGRIKPKPVEVQVITHHMQRYAVWFGGSMLASTPEFFQVCHTKKDYEEYGPSICRHNPVFGVMS</sequence>
<dbReference type="FunFam" id="3.30.420.40:FF:000803">
    <property type="entry name" value="Actin-related protein 3"/>
    <property type="match status" value="1"/>
</dbReference>
<dbReference type="EMBL" id="JBBHLL010000062">
    <property type="protein sequence ID" value="KAK7821880.1"/>
    <property type="molecule type" value="Genomic_DNA"/>
</dbReference>
<dbReference type="PANTHER" id="PTHR11937">
    <property type="entry name" value="ACTIN"/>
    <property type="match status" value="1"/>
</dbReference>
<dbReference type="FunFam" id="3.30.420.40:FF:000315">
    <property type="entry name" value="Actin-related protein 3"/>
    <property type="match status" value="1"/>
</dbReference>
<gene>
    <name evidence="1" type="ORF">U0070_004844</name>
</gene>
<evidence type="ECO:0000313" key="1">
    <source>
        <dbReference type="EMBL" id="KAK7821880.1"/>
    </source>
</evidence>
<dbReference type="AlphaFoldDB" id="A0AAW0J588"/>
<dbReference type="Pfam" id="PF00022">
    <property type="entry name" value="Actin"/>
    <property type="match status" value="1"/>
</dbReference>
<dbReference type="InterPro" id="IPR043129">
    <property type="entry name" value="ATPase_NBD"/>
</dbReference>
<comment type="caution">
    <text evidence="1">The sequence shown here is derived from an EMBL/GenBank/DDBJ whole genome shotgun (WGS) entry which is preliminary data.</text>
</comment>
<dbReference type="Gene3D" id="3.30.420.40">
    <property type="match status" value="2"/>
</dbReference>
<accession>A0AAW0J588</accession>
<proteinExistence type="predicted"/>
<dbReference type="Proteomes" id="UP001488838">
    <property type="component" value="Unassembled WGS sequence"/>
</dbReference>
<organism evidence="1 2">
    <name type="scientific">Myodes glareolus</name>
    <name type="common">Bank vole</name>
    <name type="synonym">Clethrionomys glareolus</name>
    <dbReference type="NCBI Taxonomy" id="447135"/>
    <lineage>
        <taxon>Eukaryota</taxon>
        <taxon>Metazoa</taxon>
        <taxon>Chordata</taxon>
        <taxon>Craniata</taxon>
        <taxon>Vertebrata</taxon>
        <taxon>Euteleostomi</taxon>
        <taxon>Mammalia</taxon>
        <taxon>Eutheria</taxon>
        <taxon>Euarchontoglires</taxon>
        <taxon>Glires</taxon>
        <taxon>Rodentia</taxon>
        <taxon>Myomorpha</taxon>
        <taxon>Muroidea</taxon>
        <taxon>Cricetidae</taxon>
        <taxon>Arvicolinae</taxon>
        <taxon>Myodes</taxon>
    </lineage>
</organism>
<dbReference type="InterPro" id="IPR004000">
    <property type="entry name" value="Actin"/>
</dbReference>